<dbReference type="EMBL" id="JAOPGA020000927">
    <property type="protein sequence ID" value="KAL0483065.1"/>
    <property type="molecule type" value="Genomic_DNA"/>
</dbReference>
<dbReference type="PANTHER" id="PTHR20961">
    <property type="entry name" value="GLYCOSYLTRANSFERASE"/>
    <property type="match status" value="1"/>
</dbReference>
<sequence>MCVQRYTERKPDGIGKGTFLSLCPDFIKSKKNVPPPLKIASGSVKIENIMRWNSKGNYLETFQNGQNANRYDRGLFKPIQEQLTDIHTQCKSLVRGKTIFAKMQWEGMYWHLIKSHLSSLAVTMSGRHSDLHFVMLGKHDPVNFGWFSMLTKHCVRSEIDIPDGTCFEDAESRDLFGGSEYMSNWRDLVLSKLSLTNYPTINKQDKNRKPVLGLISRHNKRILLNERDLVVKAQESGFDVKVLVFEEMSIEEQIKATRESDVLMGIHGSGMLNQIFMRPGTIVSQIVPHGLASKGIETTYNIIGSSYGLNSIPLDITSFDQSVVHWHFMEDIYGDDFIDDEEGSNSKSSGFNYRTLRKSEILNTGGNCIHDMSASRILLVQQDVVVPLDVFAEHLNKFKKALLNPPQYPIRPRLRYNI</sequence>
<evidence type="ECO:0000256" key="2">
    <source>
        <dbReference type="ARBA" id="ARBA00022679"/>
    </source>
</evidence>
<dbReference type="Pfam" id="PF04577">
    <property type="entry name" value="Glyco_transf_61"/>
    <property type="match status" value="1"/>
</dbReference>
<evidence type="ECO:0000259" key="4">
    <source>
        <dbReference type="Pfam" id="PF04577"/>
    </source>
</evidence>
<reference evidence="5 6" key="1">
    <citation type="submission" date="2024-03" db="EMBL/GenBank/DDBJ databases">
        <title>The Acrasis kona genome and developmental transcriptomes reveal deep origins of eukaryotic multicellular pathways.</title>
        <authorList>
            <person name="Sheikh S."/>
            <person name="Fu C.-J."/>
            <person name="Brown M.W."/>
            <person name="Baldauf S.L."/>
        </authorList>
    </citation>
    <scope>NUCLEOTIDE SEQUENCE [LARGE SCALE GENOMIC DNA]</scope>
    <source>
        <strain evidence="5 6">ATCC MYA-3509</strain>
    </source>
</reference>
<evidence type="ECO:0000256" key="3">
    <source>
        <dbReference type="ARBA" id="ARBA00023180"/>
    </source>
</evidence>
<keyword evidence="3" id="KW-0325">Glycoprotein</keyword>
<keyword evidence="6" id="KW-1185">Reference proteome</keyword>
<dbReference type="GO" id="GO:0016757">
    <property type="term" value="F:glycosyltransferase activity"/>
    <property type="evidence" value="ECO:0007669"/>
    <property type="project" value="UniProtKB-KW"/>
</dbReference>
<dbReference type="InterPro" id="IPR049625">
    <property type="entry name" value="Glyco_transf_61_cat"/>
</dbReference>
<dbReference type="Proteomes" id="UP001431209">
    <property type="component" value="Unassembled WGS sequence"/>
</dbReference>
<evidence type="ECO:0000313" key="6">
    <source>
        <dbReference type="Proteomes" id="UP001431209"/>
    </source>
</evidence>
<keyword evidence="1" id="KW-0328">Glycosyltransferase</keyword>
<dbReference type="AlphaFoldDB" id="A0AAW2Z0V3"/>
<evidence type="ECO:0000256" key="1">
    <source>
        <dbReference type="ARBA" id="ARBA00022676"/>
    </source>
</evidence>
<dbReference type="InterPro" id="IPR007657">
    <property type="entry name" value="Glycosyltransferase_61"/>
</dbReference>
<feature type="domain" description="Glycosyltransferase 61 catalytic" evidence="4">
    <location>
        <begin position="197"/>
        <end position="283"/>
    </location>
</feature>
<proteinExistence type="predicted"/>
<protein>
    <recommendedName>
        <fullName evidence="4">Glycosyltransferase 61 catalytic domain-containing protein</fullName>
    </recommendedName>
</protein>
<accession>A0AAW2Z0V3</accession>
<keyword evidence="2" id="KW-0808">Transferase</keyword>
<comment type="caution">
    <text evidence="5">The sequence shown here is derived from an EMBL/GenBank/DDBJ whole genome shotgun (WGS) entry which is preliminary data.</text>
</comment>
<organism evidence="5 6">
    <name type="scientific">Acrasis kona</name>
    <dbReference type="NCBI Taxonomy" id="1008807"/>
    <lineage>
        <taxon>Eukaryota</taxon>
        <taxon>Discoba</taxon>
        <taxon>Heterolobosea</taxon>
        <taxon>Tetramitia</taxon>
        <taxon>Eutetramitia</taxon>
        <taxon>Acrasidae</taxon>
        <taxon>Acrasis</taxon>
    </lineage>
</organism>
<evidence type="ECO:0000313" key="5">
    <source>
        <dbReference type="EMBL" id="KAL0483065.1"/>
    </source>
</evidence>
<name>A0AAW2Z0V3_9EUKA</name>
<gene>
    <name evidence="5" type="ORF">AKO1_014972</name>
</gene>